<dbReference type="SUPFAM" id="SSF53901">
    <property type="entry name" value="Thiolase-like"/>
    <property type="match status" value="2"/>
</dbReference>
<dbReference type="PANTHER" id="PTHR43775">
    <property type="entry name" value="FATTY ACID SYNTHASE"/>
    <property type="match status" value="1"/>
</dbReference>
<dbReference type="InterPro" id="IPR050091">
    <property type="entry name" value="PKS_NRPS_Biosynth_Enz"/>
</dbReference>
<organism evidence="7 8">
    <name type="scientific">Streptomyces mirabilis</name>
    <dbReference type="NCBI Taxonomy" id="68239"/>
    <lineage>
        <taxon>Bacteria</taxon>
        <taxon>Bacillati</taxon>
        <taxon>Actinomycetota</taxon>
        <taxon>Actinomycetes</taxon>
        <taxon>Kitasatosporales</taxon>
        <taxon>Streptomycetaceae</taxon>
        <taxon>Streptomyces</taxon>
    </lineage>
</organism>
<reference evidence="7 8" key="1">
    <citation type="submission" date="2023-02" db="EMBL/GenBank/DDBJ databases">
        <authorList>
            <person name="Maleckis M."/>
        </authorList>
    </citation>
    <scope>NUCLEOTIDE SEQUENCE [LARGE SCALE GENOMIC DNA]</scope>
    <source>
        <strain evidence="7 8">P8-A2</strain>
    </source>
</reference>
<evidence type="ECO:0000313" key="7">
    <source>
        <dbReference type="EMBL" id="MDU8990903.1"/>
    </source>
</evidence>
<evidence type="ECO:0000259" key="6">
    <source>
        <dbReference type="PROSITE" id="PS52004"/>
    </source>
</evidence>
<dbReference type="InterPro" id="IPR016039">
    <property type="entry name" value="Thiolase-like"/>
</dbReference>
<feature type="domain" description="Ketosynthase family 3 (KS3)" evidence="6">
    <location>
        <begin position="75"/>
        <end position="449"/>
    </location>
</feature>
<feature type="compositionally biased region" description="Gly residues" evidence="5">
    <location>
        <begin position="64"/>
        <end position="73"/>
    </location>
</feature>
<dbReference type="PROSITE" id="PS52004">
    <property type="entry name" value="KS3_2"/>
    <property type="match status" value="1"/>
</dbReference>
<evidence type="ECO:0000256" key="4">
    <source>
        <dbReference type="ARBA" id="ARBA00022553"/>
    </source>
</evidence>
<keyword evidence="2" id="KW-0596">Phosphopantetheine</keyword>
<keyword evidence="3" id="KW-0963">Cytoplasm</keyword>
<dbReference type="Pfam" id="PF00109">
    <property type="entry name" value="ketoacyl-synt"/>
    <property type="match status" value="1"/>
</dbReference>
<dbReference type="InterPro" id="IPR014030">
    <property type="entry name" value="Ketoacyl_synth_N"/>
</dbReference>
<feature type="compositionally biased region" description="Low complexity" evidence="5">
    <location>
        <begin position="345"/>
        <end position="354"/>
    </location>
</feature>
<evidence type="ECO:0000313" key="8">
    <source>
        <dbReference type="Proteomes" id="UP001257627"/>
    </source>
</evidence>
<gene>
    <name evidence="7" type="ORF">PU648_00265</name>
</gene>
<feature type="region of interest" description="Disordered" evidence="5">
    <location>
        <begin position="47"/>
        <end position="73"/>
    </location>
</feature>
<feature type="compositionally biased region" description="Pro residues" evidence="5">
    <location>
        <begin position="51"/>
        <end position="63"/>
    </location>
</feature>
<dbReference type="Proteomes" id="UP001257627">
    <property type="component" value="Unassembled WGS sequence"/>
</dbReference>
<feature type="region of interest" description="Disordered" evidence="5">
    <location>
        <begin position="330"/>
        <end position="357"/>
    </location>
</feature>
<dbReference type="Pfam" id="PF22336">
    <property type="entry name" value="RhiE-like_linker"/>
    <property type="match status" value="1"/>
</dbReference>
<keyword evidence="4" id="KW-0597">Phosphoprotein</keyword>
<name>A0ABU3UAH4_9ACTN</name>
<evidence type="ECO:0000256" key="1">
    <source>
        <dbReference type="ARBA" id="ARBA00004792"/>
    </source>
</evidence>
<dbReference type="Gene3D" id="3.40.47.10">
    <property type="match status" value="2"/>
</dbReference>
<keyword evidence="8" id="KW-1185">Reference proteome</keyword>
<evidence type="ECO:0000256" key="2">
    <source>
        <dbReference type="ARBA" id="ARBA00022450"/>
    </source>
</evidence>
<dbReference type="Gene3D" id="1.10.1240.100">
    <property type="match status" value="1"/>
</dbReference>
<comment type="pathway">
    <text evidence="1">Antibiotic biosynthesis.</text>
</comment>
<dbReference type="CDD" id="cd00833">
    <property type="entry name" value="PKS"/>
    <property type="match status" value="1"/>
</dbReference>
<dbReference type="InterPro" id="IPR020841">
    <property type="entry name" value="PKS_Beta-ketoAc_synthase_dom"/>
</dbReference>
<dbReference type="InterPro" id="IPR054514">
    <property type="entry name" value="RhiE-like_linker"/>
</dbReference>
<evidence type="ECO:0000256" key="3">
    <source>
        <dbReference type="ARBA" id="ARBA00022490"/>
    </source>
</evidence>
<accession>A0ABU3UAH4</accession>
<dbReference type="PANTHER" id="PTHR43775:SF37">
    <property type="entry name" value="SI:DKEY-61P9.11"/>
    <property type="match status" value="1"/>
</dbReference>
<proteinExistence type="predicted"/>
<evidence type="ECO:0000256" key="5">
    <source>
        <dbReference type="SAM" id="MobiDB-lite"/>
    </source>
</evidence>
<dbReference type="RefSeq" id="WP_143614810.1">
    <property type="nucleotide sequence ID" value="NZ_JAPEMK010000007.1"/>
</dbReference>
<dbReference type="EMBL" id="JARAKF010000001">
    <property type="protein sequence ID" value="MDU8990903.1"/>
    <property type="molecule type" value="Genomic_DNA"/>
</dbReference>
<protein>
    <submittedName>
        <fullName evidence="7">Beta-ketoacyl synthase N-terminal-like domain-containing protein</fullName>
    </submittedName>
</protein>
<comment type="caution">
    <text evidence="7">The sequence shown here is derived from an EMBL/GenBank/DDBJ whole genome shotgun (WGS) entry which is preliminary data.</text>
</comment>
<sequence>MDTREILTRFKGGTLRREHAVALLAGTSPVVAPPVVALPVAALPAADREPLPTPGPGPAPGPGPGAGDGPGAGAGMPCAVVGIQGRFPQAGDLEAFWRNGLQGRIAEAALPGGRRSACAGWRGHFLDGVEEFDPDLFGLGAREAAGLDLRERLLAQSAWQTLESAGYAGARLERLTACDGTARSVGVYAALGPAGGALPGTGHRHTAPPASRPGPAARLSRLLDLRGPSLSVDSGDSSFLTALHLALGGLRAGECAAALVGAVELRLHPACQRPGAGEGVAAVLLKPLAAARADGDRVHAVIRSSAVGHPGRAAPGPQYGRLVGRALAAAGLRPPGTGPQPPDAGPQGPDAGAQSEVPGAGLEAVGVALQESSRTVAALVGDAGAVTGAAALVRAVGQLRHAVLLAGPDRPAPAAWEPARSDDGTVLPRRALVSVPGPAAPASSTDAVDAVGPADAVDAADTADGTDGVDGTDGGEGVGVVLVVEEAPAVPRAPARTGPPPGTGPAELVLLSAATPAHLAATAGRLAARLSDDGGGGRDGGPAGPDLAAVAHELRLGRAVLRCRLAVTVRTVAELADALAGFAAHPGPGTGPAGVRSADLRTAAGPPLIEGLEETRAYVAALWQGGRLEQLTRLWLAGVDVCAVLPAHPGPAAVELPATVLRPRPLEPGPGPGTDGAPQ</sequence>
<dbReference type="SMART" id="SM00825">
    <property type="entry name" value="PKS_KS"/>
    <property type="match status" value="1"/>
</dbReference>